<dbReference type="InterPro" id="IPR058913">
    <property type="entry name" value="Integrase_dom_put"/>
</dbReference>
<sequence>MNPNKIQARLANETSVNVSIRTIKRYLKQLNLKLLRNDVTHGKVSIQQVYDAIHDAQTRRLQSNAGYQRMRMILMREYDIQIPQRLVYDVLREIDPEDMAARLRGVCKRQTYQTNGPNHIWSSDGHDKLKRFGLTIYGYVNAWSRKILGMFVHVTNNDPRHIAVHFLQLASEAGGIPLLLTTDCGTETHVKMARCMMELTYTHMEISLEDAAKRMHYTKSTHNQKIESLWSQMMKQHNRAIKHNILSHIEDGSYDDQDDVQKLLFLFLWVPVLQASVDSWVDTYNNYQKRRDHLTTLPTGVSSEFAYSTPEYFGTTNQLLKMPSSDINLMLQTDYPNLDLLFAHTPLDFHEVAIEVMGNLDHQSPGGTWTIACSFLTINSTGFSNISLSLDYPNILQLINLKKHWGNQFPKRLIQNNEVNCLDSLGFQGSHLFVSPPLKTSSSVPTWQSEVGTDYLFAVGLISHHLSAQQVPNPQERHCSLGTNSKAISLVIPPLKTSYQSAQHLLNPHVQPGRLLRSDSKAILLVLNLRKRQGRSIGSDSLKSAH</sequence>
<dbReference type="OrthoDB" id="5392716at2759"/>
<comment type="caution">
    <text evidence="2">The sequence shown here is derived from an EMBL/GenBank/DDBJ whole genome shotgun (WGS) entry which is preliminary data.</text>
</comment>
<name>A0A5B0LZK4_PUCGR</name>
<dbReference type="Pfam" id="PF24764">
    <property type="entry name" value="rva_4"/>
    <property type="match status" value="1"/>
</dbReference>
<feature type="domain" description="Integrase core" evidence="1">
    <location>
        <begin position="112"/>
        <end position="296"/>
    </location>
</feature>
<evidence type="ECO:0000313" key="2">
    <source>
        <dbReference type="EMBL" id="KAA1069486.1"/>
    </source>
</evidence>
<reference evidence="2 3" key="1">
    <citation type="submission" date="2019-05" db="EMBL/GenBank/DDBJ databases">
        <title>Emergence of the Ug99 lineage of the wheat stem rust pathogen through somatic hybridization.</title>
        <authorList>
            <person name="Li F."/>
            <person name="Upadhyaya N.M."/>
            <person name="Sperschneider J."/>
            <person name="Matny O."/>
            <person name="Nguyen-Phuc H."/>
            <person name="Mago R."/>
            <person name="Raley C."/>
            <person name="Miller M.E."/>
            <person name="Silverstein K.A.T."/>
            <person name="Henningsen E."/>
            <person name="Hirsch C.D."/>
            <person name="Visser B."/>
            <person name="Pretorius Z.A."/>
            <person name="Steffenson B.J."/>
            <person name="Schwessinger B."/>
            <person name="Dodds P.N."/>
            <person name="Figueroa M."/>
        </authorList>
    </citation>
    <scope>NUCLEOTIDE SEQUENCE [LARGE SCALE GENOMIC DNA]</scope>
    <source>
        <strain evidence="2">21-0</strain>
    </source>
</reference>
<dbReference type="PANTHER" id="PTHR46177">
    <property type="entry name" value="INTEGRASE CATALYTIC DOMAIN-CONTAINING PROTEIN"/>
    <property type="match status" value="1"/>
</dbReference>
<dbReference type="GO" id="GO:0003676">
    <property type="term" value="F:nucleic acid binding"/>
    <property type="evidence" value="ECO:0007669"/>
    <property type="project" value="InterPro"/>
</dbReference>
<dbReference type="InterPro" id="IPR012337">
    <property type="entry name" value="RNaseH-like_sf"/>
</dbReference>
<dbReference type="SUPFAM" id="SSF53098">
    <property type="entry name" value="Ribonuclease H-like"/>
    <property type="match status" value="1"/>
</dbReference>
<organism evidence="2 3">
    <name type="scientific">Puccinia graminis f. sp. tritici</name>
    <dbReference type="NCBI Taxonomy" id="56615"/>
    <lineage>
        <taxon>Eukaryota</taxon>
        <taxon>Fungi</taxon>
        <taxon>Dikarya</taxon>
        <taxon>Basidiomycota</taxon>
        <taxon>Pucciniomycotina</taxon>
        <taxon>Pucciniomycetes</taxon>
        <taxon>Pucciniales</taxon>
        <taxon>Pucciniaceae</taxon>
        <taxon>Puccinia</taxon>
    </lineage>
</organism>
<keyword evidence="3" id="KW-1185">Reference proteome</keyword>
<gene>
    <name evidence="2" type="ORF">PGT21_026274</name>
</gene>
<accession>A0A5B0LZK4</accession>
<dbReference type="Proteomes" id="UP000324748">
    <property type="component" value="Unassembled WGS sequence"/>
</dbReference>
<evidence type="ECO:0000259" key="1">
    <source>
        <dbReference type="Pfam" id="PF24764"/>
    </source>
</evidence>
<dbReference type="AlphaFoldDB" id="A0A5B0LZK4"/>
<dbReference type="PANTHER" id="PTHR46177:SF1">
    <property type="entry name" value="INTEGRASE CATALYTIC DOMAIN-CONTAINING PROTEIN"/>
    <property type="match status" value="1"/>
</dbReference>
<evidence type="ECO:0000313" key="3">
    <source>
        <dbReference type="Proteomes" id="UP000324748"/>
    </source>
</evidence>
<dbReference type="InterPro" id="IPR036397">
    <property type="entry name" value="RNaseH_sf"/>
</dbReference>
<dbReference type="Gene3D" id="3.30.420.10">
    <property type="entry name" value="Ribonuclease H-like superfamily/Ribonuclease H"/>
    <property type="match status" value="1"/>
</dbReference>
<dbReference type="EMBL" id="VSWC01000183">
    <property type="protein sequence ID" value="KAA1069486.1"/>
    <property type="molecule type" value="Genomic_DNA"/>
</dbReference>
<proteinExistence type="predicted"/>
<protein>
    <recommendedName>
        <fullName evidence="1">Integrase core domain-containing protein</fullName>
    </recommendedName>
</protein>